<sequence>MEHEIHNDDEPIMRLNCHGIHNEEQPDIELDGGKVEVTIFNKQDAPLEQSPFKVLLELHGVADDSRLGIDLVTILDISDSMNEIGLLKMKLAMDFLAQKLSSADRLSVITFNSHGAFKLCPLRQITENSRKEIADKVNDLVAGSSTNTEAGLNLALKVLNDRSNTKNRSVAIMLMSNGVADAESRGITVPISEVPVYTFAFGSECDHEVLRGISENSKGGTFSAVQDSDDLTVAFSTALAGLLNVCIEDLSLTVAPLNSSQLNKVNADFCPQTEMVTVMEPITVTFGSLYDRETRKVFLNLTLPEVDKRFSVAILKLEFKYRVNGKEEFDSDEQIINVTRTAEHKDGEIPQVLAEETRIETASLEARILAFALALEDSHKKPETYVVPTAEPEDCVTERSPVPEAPKQEGWGLGRLKKAAAAGMNKATEAAAAGINMASEAAEKLRKEHDLRAAFPGKK</sequence>
<dbReference type="InterPro" id="IPR036465">
    <property type="entry name" value="vWFA_dom_sf"/>
</dbReference>
<proteinExistence type="predicted"/>
<name>A0AA41UV13_PAPNU</name>
<evidence type="ECO:0000259" key="2">
    <source>
        <dbReference type="PROSITE" id="PS50234"/>
    </source>
</evidence>
<dbReference type="PROSITE" id="PS50234">
    <property type="entry name" value="VWFA"/>
    <property type="match status" value="1"/>
</dbReference>
<dbReference type="Proteomes" id="UP001177140">
    <property type="component" value="Unassembled WGS sequence"/>
</dbReference>
<comment type="caution">
    <text evidence="3">The sequence shown here is derived from an EMBL/GenBank/DDBJ whole genome shotgun (WGS) entry which is preliminary data.</text>
</comment>
<keyword evidence="4" id="KW-1185">Reference proteome</keyword>
<dbReference type="Pfam" id="PF00092">
    <property type="entry name" value="VWA"/>
    <property type="match status" value="1"/>
</dbReference>
<reference evidence="3" key="1">
    <citation type="submission" date="2022-03" db="EMBL/GenBank/DDBJ databases">
        <title>A functionally conserved STORR gene fusion in Papaver species that diverged 16.8 million years ago.</title>
        <authorList>
            <person name="Catania T."/>
        </authorList>
    </citation>
    <scope>NUCLEOTIDE SEQUENCE</scope>
    <source>
        <strain evidence="3">S-191538</strain>
    </source>
</reference>
<feature type="domain" description="VWFA" evidence="2">
    <location>
        <begin position="70"/>
        <end position="239"/>
    </location>
</feature>
<dbReference type="InterPro" id="IPR002035">
    <property type="entry name" value="VWF_A"/>
</dbReference>
<evidence type="ECO:0000313" key="4">
    <source>
        <dbReference type="Proteomes" id="UP001177140"/>
    </source>
</evidence>
<feature type="region of interest" description="Disordered" evidence="1">
    <location>
        <begin position="385"/>
        <end position="409"/>
    </location>
</feature>
<dbReference type="Gene3D" id="3.40.50.410">
    <property type="entry name" value="von Willebrand factor, type A domain"/>
    <property type="match status" value="1"/>
</dbReference>
<dbReference type="PANTHER" id="PTHR10579">
    <property type="entry name" value="CALCIUM-ACTIVATED CHLORIDE CHANNEL REGULATOR"/>
    <property type="match status" value="1"/>
</dbReference>
<accession>A0AA41UV13</accession>
<dbReference type="InterPro" id="IPR051266">
    <property type="entry name" value="CLCR"/>
</dbReference>
<dbReference type="SMART" id="SM00327">
    <property type="entry name" value="VWA"/>
    <property type="match status" value="1"/>
</dbReference>
<dbReference type="SUPFAM" id="SSF53300">
    <property type="entry name" value="vWA-like"/>
    <property type="match status" value="1"/>
</dbReference>
<dbReference type="EMBL" id="JAJJMA010004244">
    <property type="protein sequence ID" value="MCL7021739.1"/>
    <property type="molecule type" value="Genomic_DNA"/>
</dbReference>
<dbReference type="PANTHER" id="PTHR10579:SF129">
    <property type="entry name" value="OS01G0640200 PROTEIN"/>
    <property type="match status" value="1"/>
</dbReference>
<dbReference type="AlphaFoldDB" id="A0AA41UV13"/>
<evidence type="ECO:0000256" key="1">
    <source>
        <dbReference type="SAM" id="MobiDB-lite"/>
    </source>
</evidence>
<evidence type="ECO:0000313" key="3">
    <source>
        <dbReference type="EMBL" id="MCL7021739.1"/>
    </source>
</evidence>
<protein>
    <recommendedName>
        <fullName evidence="2">VWFA domain-containing protein</fullName>
    </recommendedName>
</protein>
<gene>
    <name evidence="3" type="ORF">MKW94_023334</name>
</gene>
<organism evidence="3 4">
    <name type="scientific">Papaver nudicaule</name>
    <name type="common">Iceland poppy</name>
    <dbReference type="NCBI Taxonomy" id="74823"/>
    <lineage>
        <taxon>Eukaryota</taxon>
        <taxon>Viridiplantae</taxon>
        <taxon>Streptophyta</taxon>
        <taxon>Embryophyta</taxon>
        <taxon>Tracheophyta</taxon>
        <taxon>Spermatophyta</taxon>
        <taxon>Magnoliopsida</taxon>
        <taxon>Ranunculales</taxon>
        <taxon>Papaveraceae</taxon>
        <taxon>Papaveroideae</taxon>
        <taxon>Papaver</taxon>
    </lineage>
</organism>